<dbReference type="InterPro" id="IPR000715">
    <property type="entry name" value="Glycosyl_transferase_4"/>
</dbReference>
<accession>A0A1I0A0X1</accession>
<keyword evidence="6 8" id="KW-0472">Membrane</keyword>
<evidence type="ECO:0000256" key="6">
    <source>
        <dbReference type="ARBA" id="ARBA00023136"/>
    </source>
</evidence>
<feature type="transmembrane region" description="Helical" evidence="8">
    <location>
        <begin position="237"/>
        <end position="258"/>
    </location>
</feature>
<dbReference type="Pfam" id="PF00953">
    <property type="entry name" value="Glycos_transf_4"/>
    <property type="match status" value="1"/>
</dbReference>
<name>A0A1I0A0X1_9BACI</name>
<comment type="subcellular location">
    <subcellularLocation>
        <location evidence="1">Cell membrane</location>
        <topology evidence="1">Multi-pass membrane protein</topology>
    </subcellularLocation>
</comment>
<evidence type="ECO:0000256" key="3">
    <source>
        <dbReference type="ARBA" id="ARBA00022679"/>
    </source>
</evidence>
<keyword evidence="2" id="KW-1003">Cell membrane</keyword>
<feature type="transmembrane region" description="Helical" evidence="8">
    <location>
        <begin position="73"/>
        <end position="90"/>
    </location>
</feature>
<dbReference type="GO" id="GO:0046872">
    <property type="term" value="F:metal ion binding"/>
    <property type="evidence" value="ECO:0007669"/>
    <property type="project" value="UniProtKB-KW"/>
</dbReference>
<evidence type="ECO:0000256" key="8">
    <source>
        <dbReference type="SAM" id="Phobius"/>
    </source>
</evidence>
<dbReference type="RefSeq" id="WP_090867245.1">
    <property type="nucleotide sequence ID" value="NZ_FOHE01000003.1"/>
</dbReference>
<dbReference type="PANTHER" id="PTHR22926:SF3">
    <property type="entry name" value="UNDECAPRENYL-PHOSPHATE ALPHA-N-ACETYLGLUCOSAMINYL 1-PHOSPHATE TRANSFERASE"/>
    <property type="match status" value="1"/>
</dbReference>
<dbReference type="GO" id="GO:0009103">
    <property type="term" value="P:lipopolysaccharide biosynthetic process"/>
    <property type="evidence" value="ECO:0007669"/>
    <property type="project" value="TreeGrafter"/>
</dbReference>
<dbReference type="PANTHER" id="PTHR22926">
    <property type="entry name" value="PHOSPHO-N-ACETYLMURAMOYL-PENTAPEPTIDE-TRANSFERASE"/>
    <property type="match status" value="1"/>
</dbReference>
<evidence type="ECO:0000256" key="7">
    <source>
        <dbReference type="PIRSR" id="PIRSR600715-1"/>
    </source>
</evidence>
<evidence type="ECO:0000313" key="9">
    <source>
        <dbReference type="EMBL" id="SES87724.1"/>
    </source>
</evidence>
<protein>
    <submittedName>
        <fullName evidence="9">UDP-GlcNAc:undecaprenyl-phosphate GlcNAc-1-phosphate transferase</fullName>
    </submittedName>
</protein>
<keyword evidence="10" id="KW-1185">Reference proteome</keyword>
<evidence type="ECO:0000256" key="5">
    <source>
        <dbReference type="ARBA" id="ARBA00022989"/>
    </source>
</evidence>
<feature type="transmembrane region" description="Helical" evidence="8">
    <location>
        <begin position="47"/>
        <end position="67"/>
    </location>
</feature>
<dbReference type="GO" id="GO:0044038">
    <property type="term" value="P:cell wall macromolecule biosynthetic process"/>
    <property type="evidence" value="ECO:0007669"/>
    <property type="project" value="TreeGrafter"/>
</dbReference>
<feature type="transmembrane region" description="Helical" evidence="8">
    <location>
        <begin position="184"/>
        <end position="203"/>
    </location>
</feature>
<feature type="binding site" evidence="7">
    <location>
        <position position="152"/>
    </location>
    <ligand>
        <name>Mg(2+)</name>
        <dbReference type="ChEBI" id="CHEBI:18420"/>
    </ligand>
</feature>
<keyword evidence="4 8" id="KW-0812">Transmembrane</keyword>
<proteinExistence type="predicted"/>
<dbReference type="PROSITE" id="PS01348">
    <property type="entry name" value="MRAY_2"/>
    <property type="match status" value="1"/>
</dbReference>
<evidence type="ECO:0000256" key="4">
    <source>
        <dbReference type="ARBA" id="ARBA00022692"/>
    </source>
</evidence>
<evidence type="ECO:0000256" key="1">
    <source>
        <dbReference type="ARBA" id="ARBA00004651"/>
    </source>
</evidence>
<dbReference type="EMBL" id="FOHE01000003">
    <property type="protein sequence ID" value="SES87724.1"/>
    <property type="molecule type" value="Genomic_DNA"/>
</dbReference>
<dbReference type="AlphaFoldDB" id="A0A1I0A0X1"/>
<dbReference type="InterPro" id="IPR018480">
    <property type="entry name" value="PNAcMuramoyl-5peptid_Trfase_CS"/>
</dbReference>
<dbReference type="GO" id="GO:0016780">
    <property type="term" value="F:phosphotransferase activity, for other substituted phosphate groups"/>
    <property type="evidence" value="ECO:0007669"/>
    <property type="project" value="InterPro"/>
</dbReference>
<keyword evidence="5 8" id="KW-1133">Transmembrane helix</keyword>
<dbReference type="GO" id="GO:0071555">
    <property type="term" value="P:cell wall organization"/>
    <property type="evidence" value="ECO:0007669"/>
    <property type="project" value="TreeGrafter"/>
</dbReference>
<dbReference type="Proteomes" id="UP000198618">
    <property type="component" value="Unassembled WGS sequence"/>
</dbReference>
<keyword evidence="7" id="KW-0460">Magnesium</keyword>
<dbReference type="CDD" id="cd06853">
    <property type="entry name" value="GT_WecA_like"/>
    <property type="match status" value="1"/>
</dbReference>
<feature type="transmembrane region" description="Helical" evidence="8">
    <location>
        <begin position="6"/>
        <end position="26"/>
    </location>
</feature>
<reference evidence="9 10" key="1">
    <citation type="submission" date="2016-10" db="EMBL/GenBank/DDBJ databases">
        <authorList>
            <person name="de Groot N.N."/>
        </authorList>
    </citation>
    <scope>NUCLEOTIDE SEQUENCE [LARGE SCALE GENOMIC DNA]</scope>
    <source>
        <strain evidence="9 10">IBRC-M 10780</strain>
    </source>
</reference>
<feature type="transmembrane region" description="Helical" evidence="8">
    <location>
        <begin position="215"/>
        <end position="231"/>
    </location>
</feature>
<evidence type="ECO:0000256" key="2">
    <source>
        <dbReference type="ARBA" id="ARBA00022475"/>
    </source>
</evidence>
<keyword evidence="7" id="KW-0479">Metal-binding</keyword>
<gene>
    <name evidence="9" type="ORF">SAMN05216389_10317</name>
</gene>
<comment type="cofactor">
    <cofactor evidence="7">
        <name>Mg(2+)</name>
        <dbReference type="ChEBI" id="CHEBI:18420"/>
    </cofactor>
</comment>
<feature type="transmembrane region" description="Helical" evidence="8">
    <location>
        <begin position="125"/>
        <end position="145"/>
    </location>
</feature>
<sequence length="358" mass="39164">MFSIADFTIAFFISLFSAWLLTYPVNKLAVKIGAVDFPNDRKIHTKVTPRLGGLAIFVGAFLGAIYLQPYHEHLPEIIFGAITIIITGALDDRYTIRPVVKLTGQLIAASFLISGGLIIERITLPLIGVVDLGFFSVLITVLWIVGITNAINLIDGLDGLATGVSSIALISIFVMAIIDAQVLVAYFCIVLIGANIGFLYHNFYPAKIYMGDTGSNFLGYMIAVVSILGLFKNIAIFSFVLPIVVLAVPIFDTLFSIIRRAIKKENIMIGDRMHIHYQILDSGYSHRKTVLILYGISALFGTLAVLLSNASITTNLIVMFFLLILLHILAEIAGLVMGGRRPILSMVGNVLKMNRKVE</sequence>
<feature type="transmembrane region" description="Helical" evidence="8">
    <location>
        <begin position="102"/>
        <end position="119"/>
    </location>
</feature>
<dbReference type="GO" id="GO:0005886">
    <property type="term" value="C:plasma membrane"/>
    <property type="evidence" value="ECO:0007669"/>
    <property type="project" value="UniProtKB-SubCell"/>
</dbReference>
<feature type="transmembrane region" description="Helical" evidence="8">
    <location>
        <begin position="316"/>
        <end position="336"/>
    </location>
</feature>
<dbReference type="OrthoDB" id="9783652at2"/>
<keyword evidence="3 9" id="KW-0808">Transferase</keyword>
<evidence type="ECO:0000313" key="10">
    <source>
        <dbReference type="Proteomes" id="UP000198618"/>
    </source>
</evidence>
<feature type="transmembrane region" description="Helical" evidence="8">
    <location>
        <begin position="157"/>
        <end position="178"/>
    </location>
</feature>
<organism evidence="9 10">
    <name type="scientific">Oceanobacillus limi</name>
    <dbReference type="NCBI Taxonomy" id="930131"/>
    <lineage>
        <taxon>Bacteria</taxon>
        <taxon>Bacillati</taxon>
        <taxon>Bacillota</taxon>
        <taxon>Bacilli</taxon>
        <taxon>Bacillales</taxon>
        <taxon>Bacillaceae</taxon>
        <taxon>Oceanobacillus</taxon>
    </lineage>
</organism>
<dbReference type="STRING" id="930131.SAMN05216389_10317"/>
<feature type="transmembrane region" description="Helical" evidence="8">
    <location>
        <begin position="291"/>
        <end position="310"/>
    </location>
</feature>
<feature type="binding site" evidence="7">
    <location>
        <position position="212"/>
    </location>
    <ligand>
        <name>Mg(2+)</name>
        <dbReference type="ChEBI" id="CHEBI:18420"/>
    </ligand>
</feature>